<feature type="compositionally biased region" description="Basic and acidic residues" evidence="1">
    <location>
        <begin position="310"/>
        <end position="321"/>
    </location>
</feature>
<evidence type="ECO:0008006" key="4">
    <source>
        <dbReference type="Google" id="ProtNLM"/>
    </source>
</evidence>
<gene>
    <name evidence="2" type="ORF">DSM5745_04391</name>
</gene>
<dbReference type="STRING" id="1810919.A0A3D8SCK7"/>
<feature type="region of interest" description="Disordered" evidence="1">
    <location>
        <begin position="310"/>
        <end position="374"/>
    </location>
</feature>
<dbReference type="GeneID" id="38114761"/>
<proteinExistence type="predicted"/>
<organism evidence="2 3">
    <name type="scientific">Aspergillus mulundensis</name>
    <dbReference type="NCBI Taxonomy" id="1810919"/>
    <lineage>
        <taxon>Eukaryota</taxon>
        <taxon>Fungi</taxon>
        <taxon>Dikarya</taxon>
        <taxon>Ascomycota</taxon>
        <taxon>Pezizomycotina</taxon>
        <taxon>Eurotiomycetes</taxon>
        <taxon>Eurotiomycetidae</taxon>
        <taxon>Eurotiales</taxon>
        <taxon>Aspergillaceae</taxon>
        <taxon>Aspergillus</taxon>
        <taxon>Aspergillus subgen. Nidulantes</taxon>
    </lineage>
</organism>
<feature type="compositionally biased region" description="Acidic residues" evidence="1">
    <location>
        <begin position="322"/>
        <end position="354"/>
    </location>
</feature>
<comment type="caution">
    <text evidence="2">The sequence shown here is derived from an EMBL/GenBank/DDBJ whole genome shotgun (WGS) entry which is preliminary data.</text>
</comment>
<keyword evidence="3" id="KW-1185">Reference proteome</keyword>
<dbReference type="Gene3D" id="2.60.120.330">
    <property type="entry name" value="B-lactam Antibiotic, Isopenicillin N Synthase, Chain"/>
    <property type="match status" value="1"/>
</dbReference>
<feature type="compositionally biased region" description="Polar residues" evidence="1">
    <location>
        <begin position="1"/>
        <end position="20"/>
    </location>
</feature>
<reference evidence="2 3" key="1">
    <citation type="journal article" date="2018" name="IMA Fungus">
        <title>IMA Genome-F 9: Draft genome sequence of Annulohypoxylon stygium, Aspergillus mulundensis, Berkeleyomyces basicola (syn. Thielaviopsis basicola), Ceratocystis smalleyi, two Cercospora beticola strains, Coleophoma cylindrospora, Fusarium fracticaudum, Phialophora cf. hyalina, and Morchella septimelata.</title>
        <authorList>
            <person name="Wingfield B.D."/>
            <person name="Bills G.F."/>
            <person name="Dong Y."/>
            <person name="Huang W."/>
            <person name="Nel W.J."/>
            <person name="Swalarsk-Parry B.S."/>
            <person name="Vaghefi N."/>
            <person name="Wilken P.M."/>
            <person name="An Z."/>
            <person name="de Beer Z.W."/>
            <person name="De Vos L."/>
            <person name="Chen L."/>
            <person name="Duong T.A."/>
            <person name="Gao Y."/>
            <person name="Hammerbacher A."/>
            <person name="Kikkert J.R."/>
            <person name="Li Y."/>
            <person name="Li H."/>
            <person name="Li K."/>
            <person name="Li Q."/>
            <person name="Liu X."/>
            <person name="Ma X."/>
            <person name="Naidoo K."/>
            <person name="Pethybridge S.J."/>
            <person name="Sun J."/>
            <person name="Steenkamp E.T."/>
            <person name="van der Nest M.A."/>
            <person name="van Wyk S."/>
            <person name="Wingfield M.J."/>
            <person name="Xiong C."/>
            <person name="Yue Q."/>
            <person name="Zhang X."/>
        </authorList>
    </citation>
    <scope>NUCLEOTIDE SEQUENCE [LARGE SCALE GENOMIC DNA]</scope>
    <source>
        <strain evidence="2 3">DSM 5745</strain>
    </source>
</reference>
<feature type="region of interest" description="Disordered" evidence="1">
    <location>
        <begin position="1"/>
        <end position="36"/>
    </location>
</feature>
<sequence length="374" mass="41152">MSSDEGQTSTDEYGSDTPGSSDELMVNDDGYEPLSKTVSPFELEPFQLPSISYAKIARDNPERWNEEDRLVEALMAYGACRIRDHGISQEKLDRCFEMSRAYHNHLVEDNESGKGKLMPTKIQGPLDSKLEQEHGALNPALYTDRLLCVQELQRALGSLYTDCGLMAWNILDSLSGAMELPVHLPSLNNGSACFEPSFYTPGTTNPDVCFGPCIDPSLITLRFQDPHAGIKIADLRDLSADGNLSVKRVVGSATFYPVAAEPGECLLFAGHIFRKLVPAIKHAVYCIERSENGVHLNFWHVPGEDVKLRPVGARRGEGEVKDEGEDEGGDEGDDEGDDEGEEGDNEEDEGDEVEDVRAYLKRVSPNDLKDGRGA</sequence>
<dbReference type="Proteomes" id="UP000256690">
    <property type="component" value="Unassembled WGS sequence"/>
</dbReference>
<dbReference type="AlphaFoldDB" id="A0A3D8SCK7"/>
<name>A0A3D8SCK7_9EURO</name>
<dbReference type="SUPFAM" id="SSF51197">
    <property type="entry name" value="Clavaminate synthase-like"/>
    <property type="match status" value="1"/>
</dbReference>
<evidence type="ECO:0000313" key="3">
    <source>
        <dbReference type="Proteomes" id="UP000256690"/>
    </source>
</evidence>
<dbReference type="EMBL" id="PVWQ01000004">
    <property type="protein sequence ID" value="RDW84065.1"/>
    <property type="molecule type" value="Genomic_DNA"/>
</dbReference>
<dbReference type="RefSeq" id="XP_026605403.1">
    <property type="nucleotide sequence ID" value="XM_026746407.1"/>
</dbReference>
<protein>
    <recommendedName>
        <fullName evidence="4">Non-haem dioxygenase N-terminal domain-containing protein</fullName>
    </recommendedName>
</protein>
<accession>A0A3D8SCK7</accession>
<evidence type="ECO:0000313" key="2">
    <source>
        <dbReference type="EMBL" id="RDW84065.1"/>
    </source>
</evidence>
<evidence type="ECO:0000256" key="1">
    <source>
        <dbReference type="SAM" id="MobiDB-lite"/>
    </source>
</evidence>
<dbReference type="InterPro" id="IPR027443">
    <property type="entry name" value="IPNS-like_sf"/>
</dbReference>